<dbReference type="GO" id="GO:0006338">
    <property type="term" value="P:chromatin remodeling"/>
    <property type="evidence" value="ECO:0007669"/>
    <property type="project" value="UniProtKB-ARBA"/>
</dbReference>
<evidence type="ECO:0000313" key="5">
    <source>
        <dbReference type="Proteomes" id="UP000266234"/>
    </source>
</evidence>
<dbReference type="InterPro" id="IPR023780">
    <property type="entry name" value="Chromo_domain"/>
</dbReference>
<dbReference type="Pfam" id="PF00385">
    <property type="entry name" value="Chromo"/>
    <property type="match status" value="1"/>
</dbReference>
<evidence type="ECO:0000259" key="3">
    <source>
        <dbReference type="PROSITE" id="PS50013"/>
    </source>
</evidence>
<dbReference type="OrthoDB" id="433924at2759"/>
<reference evidence="4 5" key="1">
    <citation type="journal article" date="2018" name="PLoS Pathog.">
        <title>Evolution of structural diversity of trichothecenes, a family of toxins produced by plant pathogenic and entomopathogenic fungi.</title>
        <authorList>
            <person name="Proctor R.H."/>
            <person name="McCormick S.P."/>
            <person name="Kim H.S."/>
            <person name="Cardoza R.E."/>
            <person name="Stanley A.M."/>
            <person name="Lindo L."/>
            <person name="Kelly A."/>
            <person name="Brown D.W."/>
            <person name="Lee T."/>
            <person name="Vaughan M.M."/>
            <person name="Alexander N.J."/>
            <person name="Busman M."/>
            <person name="Gutierrez S."/>
        </authorList>
    </citation>
    <scope>NUCLEOTIDE SEQUENCE [LARGE SCALE GENOMIC DNA]</scope>
    <source>
        <strain evidence="4 5">NRRL 20695</strain>
    </source>
</reference>
<accession>A0A395T9F0</accession>
<proteinExistence type="predicted"/>
<evidence type="ECO:0000313" key="4">
    <source>
        <dbReference type="EMBL" id="RGP81313.1"/>
    </source>
</evidence>
<dbReference type="AlphaFoldDB" id="A0A395T9F0"/>
<dbReference type="InterPro" id="IPR000953">
    <property type="entry name" value="Chromo/chromo_shadow_dom"/>
</dbReference>
<organism evidence="4 5">
    <name type="scientific">Fusarium longipes</name>
    <dbReference type="NCBI Taxonomy" id="694270"/>
    <lineage>
        <taxon>Eukaryota</taxon>
        <taxon>Fungi</taxon>
        <taxon>Dikarya</taxon>
        <taxon>Ascomycota</taxon>
        <taxon>Pezizomycotina</taxon>
        <taxon>Sordariomycetes</taxon>
        <taxon>Hypocreomycetidae</taxon>
        <taxon>Hypocreales</taxon>
        <taxon>Nectriaceae</taxon>
        <taxon>Fusarium</taxon>
    </lineage>
</organism>
<keyword evidence="5" id="KW-1185">Reference proteome</keyword>
<evidence type="ECO:0000256" key="1">
    <source>
        <dbReference type="ARBA" id="ARBA00011353"/>
    </source>
</evidence>
<sequence>MKPPSCDPNAIVSIEGFHITPRNERVIFHCTDYNDCQVIISEYHLQRNRSQLVQGFWRKRGNLIPTEPGDDRNDRERVTGLKSYHILQIHDYRINEAGDHQLLVHWCGHAKRQATWEPYHHIWDCRHELVEEYFQEQGLAVPFDLPKEYDPTSDEEEARDESVQQAPRIIKEPRIKEENDD</sequence>
<dbReference type="InterPro" id="IPR016197">
    <property type="entry name" value="Chromo-like_dom_sf"/>
</dbReference>
<dbReference type="Proteomes" id="UP000266234">
    <property type="component" value="Unassembled WGS sequence"/>
</dbReference>
<comment type="caution">
    <text evidence="4">The sequence shown here is derived from an EMBL/GenBank/DDBJ whole genome shotgun (WGS) entry which is preliminary data.</text>
</comment>
<dbReference type="CDD" id="cd00024">
    <property type="entry name" value="CD_CSD"/>
    <property type="match status" value="1"/>
</dbReference>
<feature type="region of interest" description="Disordered" evidence="2">
    <location>
        <begin position="144"/>
        <end position="181"/>
    </location>
</feature>
<dbReference type="SUPFAM" id="SSF54160">
    <property type="entry name" value="Chromo domain-like"/>
    <property type="match status" value="1"/>
</dbReference>
<dbReference type="EMBL" id="PXOG01000011">
    <property type="protein sequence ID" value="RGP81313.1"/>
    <property type="molecule type" value="Genomic_DNA"/>
</dbReference>
<protein>
    <submittedName>
        <fullName evidence="4">Chromo domain-containing</fullName>
    </submittedName>
</protein>
<feature type="compositionally biased region" description="Basic and acidic residues" evidence="2">
    <location>
        <begin position="169"/>
        <end position="181"/>
    </location>
</feature>
<dbReference type="PROSITE" id="PS50013">
    <property type="entry name" value="CHROMO_2"/>
    <property type="match status" value="1"/>
</dbReference>
<comment type="subunit">
    <text evidence="1">Component of the NuA4 histone acetyltransferase complex.</text>
</comment>
<evidence type="ECO:0000256" key="2">
    <source>
        <dbReference type="SAM" id="MobiDB-lite"/>
    </source>
</evidence>
<name>A0A395T9F0_9HYPO</name>
<dbReference type="Gene3D" id="2.40.50.40">
    <property type="match status" value="1"/>
</dbReference>
<gene>
    <name evidence="4" type="ORF">FLONG3_457</name>
</gene>
<feature type="domain" description="Chromo" evidence="3">
    <location>
        <begin position="84"/>
        <end position="137"/>
    </location>
</feature>